<reference evidence="2" key="1">
    <citation type="journal article" date="2020" name="Stud. Mycol.">
        <title>101 Dothideomycetes genomes: a test case for predicting lifestyles and emergence of pathogens.</title>
        <authorList>
            <person name="Haridas S."/>
            <person name="Albert R."/>
            <person name="Binder M."/>
            <person name="Bloem J."/>
            <person name="Labutti K."/>
            <person name="Salamov A."/>
            <person name="Andreopoulos B."/>
            <person name="Baker S."/>
            <person name="Barry K."/>
            <person name="Bills G."/>
            <person name="Bluhm B."/>
            <person name="Cannon C."/>
            <person name="Castanera R."/>
            <person name="Culley D."/>
            <person name="Daum C."/>
            <person name="Ezra D."/>
            <person name="Gonzalez J."/>
            <person name="Henrissat B."/>
            <person name="Kuo A."/>
            <person name="Liang C."/>
            <person name="Lipzen A."/>
            <person name="Lutzoni F."/>
            <person name="Magnuson J."/>
            <person name="Mondo S."/>
            <person name="Nolan M."/>
            <person name="Ohm R."/>
            <person name="Pangilinan J."/>
            <person name="Park H.-J."/>
            <person name="Ramirez L."/>
            <person name="Alfaro M."/>
            <person name="Sun H."/>
            <person name="Tritt A."/>
            <person name="Yoshinaga Y."/>
            <person name="Zwiers L.-H."/>
            <person name="Turgeon B."/>
            <person name="Goodwin S."/>
            <person name="Spatafora J."/>
            <person name="Crous P."/>
            <person name="Grigoriev I."/>
        </authorList>
    </citation>
    <scope>NUCLEOTIDE SEQUENCE</scope>
    <source>
        <strain evidence="2">CBS 473.64</strain>
    </source>
</reference>
<dbReference type="OrthoDB" id="10626061at2759"/>
<evidence type="ECO:0000313" key="3">
    <source>
        <dbReference type="Proteomes" id="UP000799753"/>
    </source>
</evidence>
<dbReference type="EMBL" id="MU006795">
    <property type="protein sequence ID" value="KAF2637115.1"/>
    <property type="molecule type" value="Genomic_DNA"/>
</dbReference>
<dbReference type="AlphaFoldDB" id="A0A6A6RPQ3"/>
<feature type="region of interest" description="Disordered" evidence="1">
    <location>
        <begin position="1"/>
        <end position="53"/>
    </location>
</feature>
<dbReference type="Proteomes" id="UP000799753">
    <property type="component" value="Unassembled WGS sequence"/>
</dbReference>
<gene>
    <name evidence="2" type="ORF">P280DRAFT_139570</name>
</gene>
<accession>A0A6A6RPQ3</accession>
<proteinExistence type="predicted"/>
<organism evidence="2 3">
    <name type="scientific">Massarina eburnea CBS 473.64</name>
    <dbReference type="NCBI Taxonomy" id="1395130"/>
    <lineage>
        <taxon>Eukaryota</taxon>
        <taxon>Fungi</taxon>
        <taxon>Dikarya</taxon>
        <taxon>Ascomycota</taxon>
        <taxon>Pezizomycotina</taxon>
        <taxon>Dothideomycetes</taxon>
        <taxon>Pleosporomycetidae</taxon>
        <taxon>Pleosporales</taxon>
        <taxon>Massarineae</taxon>
        <taxon>Massarinaceae</taxon>
        <taxon>Massarina</taxon>
    </lineage>
</organism>
<name>A0A6A6RPQ3_9PLEO</name>
<sequence>MEDYTGFGQSPPSINEDSDQMEMEIGNPGPSNPPAGPAAPTRRRGGRLPGPSVVLTKIEPLTAVVLDSDGDSWVRPQSLSPAAASNLSTRNRDMARSKKTWKKYARIVHKNETHGGHCIQCEVISHAAHLCGLNGANNACAKCVKSRRPCGKLIELEGEQAIGWLPLAEELREGIAWQDAATWVSPS</sequence>
<keyword evidence="3" id="KW-1185">Reference proteome</keyword>
<evidence type="ECO:0000256" key="1">
    <source>
        <dbReference type="SAM" id="MobiDB-lite"/>
    </source>
</evidence>
<protein>
    <submittedName>
        <fullName evidence="2">Uncharacterized protein</fullName>
    </submittedName>
</protein>
<evidence type="ECO:0000313" key="2">
    <source>
        <dbReference type="EMBL" id="KAF2637115.1"/>
    </source>
</evidence>